<comment type="caution">
    <text evidence="1">The sequence shown here is derived from an EMBL/GenBank/DDBJ whole genome shotgun (WGS) entry which is preliminary data.</text>
</comment>
<gene>
    <name evidence="1" type="ORF">C5689_12745</name>
</gene>
<dbReference type="OrthoDB" id="8853368at2"/>
<dbReference type="AlphaFoldDB" id="A0A2U1SPF4"/>
<evidence type="ECO:0000313" key="2">
    <source>
        <dbReference type="Proteomes" id="UP000245137"/>
    </source>
</evidence>
<proteinExistence type="predicted"/>
<dbReference type="RefSeq" id="WP_108917655.1">
    <property type="nucleotide sequence ID" value="NZ_BGJY01000019.1"/>
</dbReference>
<name>A0A2U1SPF4_METSR</name>
<sequence>MQKSIVVTVSHDLGVETARARVAAGLDQLRRDYVDKLAHSEVAWTENAADLKVGAFGHNMQARIDVLADSLRIEVWMPWILAALTGRIQSALADRAGQALRIDHRPKG</sequence>
<reference evidence="1 2" key="1">
    <citation type="journal article" date="2018" name="Appl. Microbiol. Biotechnol.">
        <title>Co-cultivation of the strictly anaerobic methanogen Methanosarcina barkeri with aerobic methanotrophs in an oxygen-limited membrane bioreactor.</title>
        <authorList>
            <person name="In 't Zandt M.H."/>
            <person name="van den Bosch T.J.M."/>
            <person name="Rijkers R."/>
            <person name="van Kessel M.A.H.J."/>
            <person name="Jetten M.S.M."/>
            <person name="Welte C.U."/>
        </authorList>
    </citation>
    <scope>NUCLEOTIDE SEQUENCE [LARGE SCALE GENOMIC DNA]</scope>
    <source>
        <strain evidence="1 2">DSM 17706</strain>
    </source>
</reference>
<evidence type="ECO:0000313" key="1">
    <source>
        <dbReference type="EMBL" id="PWB93490.1"/>
    </source>
</evidence>
<dbReference type="EMBL" id="PUIV01000020">
    <property type="protein sequence ID" value="PWB93490.1"/>
    <property type="molecule type" value="Genomic_DNA"/>
</dbReference>
<accession>A0A2U1SPF4</accession>
<protein>
    <recommendedName>
        <fullName evidence="3">Polyhydroxyalkanoic acid synthase</fullName>
    </recommendedName>
</protein>
<evidence type="ECO:0008006" key="3">
    <source>
        <dbReference type="Google" id="ProtNLM"/>
    </source>
</evidence>
<keyword evidence="2" id="KW-1185">Reference proteome</keyword>
<organism evidence="1 2">
    <name type="scientific">Methylosinus sporium</name>
    <dbReference type="NCBI Taxonomy" id="428"/>
    <lineage>
        <taxon>Bacteria</taxon>
        <taxon>Pseudomonadati</taxon>
        <taxon>Pseudomonadota</taxon>
        <taxon>Alphaproteobacteria</taxon>
        <taxon>Hyphomicrobiales</taxon>
        <taxon>Methylocystaceae</taxon>
        <taxon>Methylosinus</taxon>
    </lineage>
</organism>
<dbReference type="Pfam" id="PF09650">
    <property type="entry name" value="PHA_gran_rgn"/>
    <property type="match status" value="1"/>
</dbReference>
<dbReference type="InterPro" id="IPR013433">
    <property type="entry name" value="PHA_gran_rgn"/>
</dbReference>
<dbReference type="Proteomes" id="UP000245137">
    <property type="component" value="Unassembled WGS sequence"/>
</dbReference>